<feature type="compositionally biased region" description="Basic and acidic residues" evidence="3">
    <location>
        <begin position="262"/>
        <end position="274"/>
    </location>
</feature>
<feature type="coiled-coil region" evidence="2">
    <location>
        <begin position="27"/>
        <end position="89"/>
    </location>
</feature>
<feature type="region of interest" description="Disordered" evidence="3">
    <location>
        <begin position="238"/>
        <end position="274"/>
    </location>
</feature>
<dbReference type="EMBL" id="LKST01000001">
    <property type="protein sequence ID" value="KQB85395.1"/>
    <property type="molecule type" value="Genomic_DNA"/>
</dbReference>
<keyword evidence="2" id="KW-0175">Coiled coil</keyword>
<accession>A0A0Q0UBW0</accession>
<proteinExistence type="inferred from homology"/>
<dbReference type="STRING" id="1544416.Cocul_00534"/>
<dbReference type="Pfam" id="PF04012">
    <property type="entry name" value="PspA_IM30"/>
    <property type="match status" value="1"/>
</dbReference>
<evidence type="ECO:0000256" key="1">
    <source>
        <dbReference type="ARBA" id="ARBA00043985"/>
    </source>
</evidence>
<evidence type="ECO:0000313" key="4">
    <source>
        <dbReference type="EMBL" id="KQB85395.1"/>
    </source>
</evidence>
<organism evidence="4 5">
    <name type="scientific">Corynebacterium oculi</name>
    <dbReference type="NCBI Taxonomy" id="1544416"/>
    <lineage>
        <taxon>Bacteria</taxon>
        <taxon>Bacillati</taxon>
        <taxon>Actinomycetota</taxon>
        <taxon>Actinomycetes</taxon>
        <taxon>Mycobacteriales</taxon>
        <taxon>Corynebacteriaceae</taxon>
        <taxon>Corynebacterium</taxon>
    </lineage>
</organism>
<comment type="caution">
    <text evidence="4">The sequence shown here is derived from an EMBL/GenBank/DDBJ whole genome shotgun (WGS) entry which is preliminary data.</text>
</comment>
<feature type="coiled-coil region" evidence="2">
    <location>
        <begin position="116"/>
        <end position="164"/>
    </location>
</feature>
<reference evidence="4 5" key="1">
    <citation type="submission" date="2015-10" db="EMBL/GenBank/DDBJ databases">
        <title>Corynebacteirum lowii and Corynebacterium oculi species nova, derived from human clinical disease and and emended description of Corynebacterium mastiditis.</title>
        <authorList>
            <person name="Bernard K."/>
            <person name="Pacheco A.L."/>
            <person name="Mcdougall C."/>
            <person name="Burtx T."/>
            <person name="Weibe D."/>
            <person name="Tyler S."/>
            <person name="Olson A.B."/>
            <person name="Cnockaert M."/>
            <person name="Eguchi H."/>
            <person name="Kuwahara T."/>
            <person name="Nakayama-Imaohji H."/>
            <person name="Boudewijins M."/>
            <person name="Van Hoecke F."/>
            <person name="Bernier A.-M."/>
            <person name="Vandamme P."/>
        </authorList>
    </citation>
    <scope>NUCLEOTIDE SEQUENCE [LARGE SCALE GENOMIC DNA]</scope>
    <source>
        <strain evidence="4 5">NML 130210</strain>
    </source>
</reference>
<dbReference type="Proteomes" id="UP000050517">
    <property type="component" value="Unassembled WGS sequence"/>
</dbReference>
<dbReference type="OrthoDB" id="3542619at2"/>
<keyword evidence="5" id="KW-1185">Reference proteome</keyword>
<dbReference type="RefSeq" id="WP_055121724.1">
    <property type="nucleotide sequence ID" value="NZ_LKST01000001.1"/>
</dbReference>
<dbReference type="InterPro" id="IPR007157">
    <property type="entry name" value="PspA_VIPP1"/>
</dbReference>
<name>A0A0Q0UBW0_9CORY</name>
<protein>
    <submittedName>
        <fullName evidence="4">PspA/IM30 family protein</fullName>
    </submittedName>
</protein>
<evidence type="ECO:0000256" key="3">
    <source>
        <dbReference type="SAM" id="MobiDB-lite"/>
    </source>
</evidence>
<evidence type="ECO:0000256" key="2">
    <source>
        <dbReference type="SAM" id="Coils"/>
    </source>
</evidence>
<sequence length="274" mass="30473">MANPFSKAWKYLMALFDSKIEENADPKVQIEQAMAEAQKQHQELSKQAAAVIGNQRQLEMQLNRRLEEIEKLQANTKQALQLADQARAQGDEKKAVEYENAAEAFAAQLVTAEQSVEDTKQLHDQAIQQAQQAKQAVERNSAKLQQQVAERSKLLSQLEQAKMQEKVAESVKSMNALTSGATPNLDQVRDKIERRYSHALGQAELAENSVEARMAEVQQAGIQMAGHSRLEQIRREMNAGTQEQAKQIESGGAQAPSAADDAVARRMKELRGEI</sequence>
<dbReference type="AlphaFoldDB" id="A0A0Q0UBW0"/>
<feature type="compositionally biased region" description="Low complexity" evidence="3">
    <location>
        <begin position="250"/>
        <end position="261"/>
    </location>
</feature>
<comment type="similarity">
    <text evidence="1">Belongs to the PspA/Vipp/IM30 family.</text>
</comment>
<gene>
    <name evidence="4" type="ORF">Cocul_00534</name>
</gene>
<evidence type="ECO:0000313" key="5">
    <source>
        <dbReference type="Proteomes" id="UP000050517"/>
    </source>
</evidence>
<dbReference type="PATRIC" id="fig|1544416.3.peg.538"/>